<evidence type="ECO:0000313" key="3">
    <source>
        <dbReference type="Proteomes" id="UP000799291"/>
    </source>
</evidence>
<reference evidence="2" key="1">
    <citation type="journal article" date="2020" name="Stud. Mycol.">
        <title>101 Dothideomycetes genomes: a test case for predicting lifestyles and emergence of pathogens.</title>
        <authorList>
            <person name="Haridas S."/>
            <person name="Albert R."/>
            <person name="Binder M."/>
            <person name="Bloem J."/>
            <person name="Labutti K."/>
            <person name="Salamov A."/>
            <person name="Andreopoulos B."/>
            <person name="Baker S."/>
            <person name="Barry K."/>
            <person name="Bills G."/>
            <person name="Bluhm B."/>
            <person name="Cannon C."/>
            <person name="Castanera R."/>
            <person name="Culley D."/>
            <person name="Daum C."/>
            <person name="Ezra D."/>
            <person name="Gonzalez J."/>
            <person name="Henrissat B."/>
            <person name="Kuo A."/>
            <person name="Liang C."/>
            <person name="Lipzen A."/>
            <person name="Lutzoni F."/>
            <person name="Magnuson J."/>
            <person name="Mondo S."/>
            <person name="Nolan M."/>
            <person name="Ohm R."/>
            <person name="Pangilinan J."/>
            <person name="Park H.-J."/>
            <person name="Ramirez L."/>
            <person name="Alfaro M."/>
            <person name="Sun H."/>
            <person name="Tritt A."/>
            <person name="Yoshinaga Y."/>
            <person name="Zwiers L.-H."/>
            <person name="Turgeon B."/>
            <person name="Goodwin S."/>
            <person name="Spatafora J."/>
            <person name="Crous P."/>
            <person name="Grigoriev I."/>
        </authorList>
    </citation>
    <scope>NUCLEOTIDE SEQUENCE</scope>
    <source>
        <strain evidence="2">CBS 122367</strain>
    </source>
</reference>
<dbReference type="AlphaFoldDB" id="A0A6G1JEK3"/>
<gene>
    <name evidence="2" type="ORF">K458DRAFT_414561</name>
</gene>
<keyword evidence="3" id="KW-1185">Reference proteome</keyword>
<feature type="region of interest" description="Disordered" evidence="1">
    <location>
        <begin position="1"/>
        <end position="36"/>
    </location>
</feature>
<accession>A0A6G1JEK3</accession>
<name>A0A6G1JEK3_9PLEO</name>
<evidence type="ECO:0000256" key="1">
    <source>
        <dbReference type="SAM" id="MobiDB-lite"/>
    </source>
</evidence>
<evidence type="ECO:0000313" key="2">
    <source>
        <dbReference type="EMBL" id="KAF2688868.1"/>
    </source>
</evidence>
<dbReference type="EMBL" id="MU005573">
    <property type="protein sequence ID" value="KAF2688868.1"/>
    <property type="molecule type" value="Genomic_DNA"/>
</dbReference>
<organism evidence="2 3">
    <name type="scientific">Lentithecium fluviatile CBS 122367</name>
    <dbReference type="NCBI Taxonomy" id="1168545"/>
    <lineage>
        <taxon>Eukaryota</taxon>
        <taxon>Fungi</taxon>
        <taxon>Dikarya</taxon>
        <taxon>Ascomycota</taxon>
        <taxon>Pezizomycotina</taxon>
        <taxon>Dothideomycetes</taxon>
        <taxon>Pleosporomycetidae</taxon>
        <taxon>Pleosporales</taxon>
        <taxon>Massarineae</taxon>
        <taxon>Lentitheciaceae</taxon>
        <taxon>Lentithecium</taxon>
    </lineage>
</organism>
<sequence>MTALHDDFDPEYESEPAADADPSIVESRLPPLPAPSAKPTVHPGCCLALSGPLLAYLTTLLPARPGLALSVGSGYGLLEALLLAEPYRLNVVGVEVQPTSNRFLPASHHRTVPGTRFLDALAAESAAWMFVYPRRVGLVDEYMAAYAEGKVERVVWIGPTADWEDYIGCFGQAWEIQVTGANGVGGRAWEMIAVATKLPP</sequence>
<evidence type="ECO:0008006" key="4">
    <source>
        <dbReference type="Google" id="ProtNLM"/>
    </source>
</evidence>
<dbReference type="Proteomes" id="UP000799291">
    <property type="component" value="Unassembled WGS sequence"/>
</dbReference>
<dbReference type="OrthoDB" id="2151982at2759"/>
<feature type="compositionally biased region" description="Acidic residues" evidence="1">
    <location>
        <begin position="8"/>
        <end position="18"/>
    </location>
</feature>
<protein>
    <recommendedName>
        <fullName evidence="4">S-adenosyl-L-methionine-dependent methyltransferase</fullName>
    </recommendedName>
</protein>
<proteinExistence type="predicted"/>